<dbReference type="RefSeq" id="XP_066083956.1">
    <property type="nucleotide sequence ID" value="XM_066227859.1"/>
</dbReference>
<dbReference type="SUPFAM" id="SSF63825">
    <property type="entry name" value="YWTD domain"/>
    <property type="match status" value="1"/>
</dbReference>
<dbReference type="KEGG" id="ker:91102876"/>
<dbReference type="Proteomes" id="UP001358614">
    <property type="component" value="Chromosome 1"/>
</dbReference>
<dbReference type="InterPro" id="IPR015943">
    <property type="entry name" value="WD40/YVTN_repeat-like_dom_sf"/>
</dbReference>
<dbReference type="AlphaFoldDB" id="A0AAX4KIM6"/>
<proteinExistence type="predicted"/>
<reference evidence="2 3" key="1">
    <citation type="submission" date="2024-01" db="EMBL/GenBank/DDBJ databases">
        <title>Comparative genomics of Cryptococcus and Kwoniella reveals pathogenesis evolution and contrasting modes of karyotype evolution via chromosome fusion or intercentromeric recombination.</title>
        <authorList>
            <person name="Coelho M.A."/>
            <person name="David-Palma M."/>
            <person name="Shea T."/>
            <person name="Bowers K."/>
            <person name="McGinley-Smith S."/>
            <person name="Mohammad A.W."/>
            <person name="Gnirke A."/>
            <person name="Yurkov A.M."/>
            <person name="Nowrousian M."/>
            <person name="Sun S."/>
            <person name="Cuomo C.A."/>
            <person name="Heitman J."/>
        </authorList>
    </citation>
    <scope>NUCLEOTIDE SEQUENCE [LARGE SCALE GENOMIC DNA]</scope>
    <source>
        <strain evidence="2 3">PYCC6329</strain>
    </source>
</reference>
<gene>
    <name evidence="2" type="ORF">V865_004074</name>
</gene>
<evidence type="ECO:0000313" key="3">
    <source>
        <dbReference type="Proteomes" id="UP001358614"/>
    </source>
</evidence>
<accession>A0AAX4KIM6</accession>
<keyword evidence="3" id="KW-1185">Reference proteome</keyword>
<evidence type="ECO:0008006" key="4">
    <source>
        <dbReference type="Google" id="ProtNLM"/>
    </source>
</evidence>
<organism evidence="2 3">
    <name type="scientific">Kwoniella europaea PYCC6329</name>
    <dbReference type="NCBI Taxonomy" id="1423913"/>
    <lineage>
        <taxon>Eukaryota</taxon>
        <taxon>Fungi</taxon>
        <taxon>Dikarya</taxon>
        <taxon>Basidiomycota</taxon>
        <taxon>Agaricomycotina</taxon>
        <taxon>Tremellomycetes</taxon>
        <taxon>Tremellales</taxon>
        <taxon>Cryptococcaceae</taxon>
        <taxon>Kwoniella</taxon>
    </lineage>
</organism>
<dbReference type="EMBL" id="CP144089">
    <property type="protein sequence ID" value="WWD05989.1"/>
    <property type="molecule type" value="Genomic_DNA"/>
</dbReference>
<sequence length="408" mass="42736">MSFVKISWVVSLSFFLGVSAWGGDYRGALYTLSQTDDQAILISALHQNGTAEYVTAVQTGGKGSGARGPDALQSSDSLLVHDDSLFAVNPASDELSLFSINPAEPWDIQQVGNNSWSGGNYPTSIAVSPDGNKACVTNAGSDSNVRCFDITRNGLELISSFNFDLGLNQTNPPVGPPKTPSDLAFTSDGQILLVTVKGSGNATEGPAGRIELFDVSSDCISHKSTLYPATGPGGLPFSITPIANSGAYLVTDPAVGADLIRIERDGSVSYNASITIPGQAATCWSAYSSVTDQYFTIDLATAKITPLSINSTTLEPTLLPGVNITYISENPGSLIDGRIAHFSDQQDYLYSLVAGDQTVRIFSLSAGHQGGLSDSIQTYELGAAFNSTGGAVGTSIEGLAVFLRPSWY</sequence>
<dbReference type="GeneID" id="91102876"/>
<feature type="signal peptide" evidence="1">
    <location>
        <begin position="1"/>
        <end position="20"/>
    </location>
</feature>
<protein>
    <recommendedName>
        <fullName evidence="4">3-carboxymuconate cyclase</fullName>
    </recommendedName>
</protein>
<dbReference type="Gene3D" id="2.130.10.10">
    <property type="entry name" value="YVTN repeat-like/Quinoprotein amine dehydrogenase"/>
    <property type="match status" value="1"/>
</dbReference>
<name>A0AAX4KIM6_9TREE</name>
<evidence type="ECO:0000256" key="1">
    <source>
        <dbReference type="SAM" id="SignalP"/>
    </source>
</evidence>
<evidence type="ECO:0000313" key="2">
    <source>
        <dbReference type="EMBL" id="WWD05989.1"/>
    </source>
</evidence>
<feature type="chain" id="PRO_5043579035" description="3-carboxymuconate cyclase" evidence="1">
    <location>
        <begin position="21"/>
        <end position="408"/>
    </location>
</feature>
<keyword evidence="1" id="KW-0732">Signal</keyword>